<evidence type="ECO:0000256" key="1">
    <source>
        <dbReference type="SAM" id="MobiDB-lite"/>
    </source>
</evidence>
<reference evidence="2 3" key="1">
    <citation type="journal article" date="2016" name="Mol. Biol. Evol.">
        <title>Genome-Wide Survey of Gut Fungi (Harpellales) Reveals the First Horizontally Transferred Ubiquitin Gene from a Mosquito Host.</title>
        <authorList>
            <person name="Wang Y."/>
            <person name="White M.M."/>
            <person name="Kvist S."/>
            <person name="Moncalvo J.M."/>
        </authorList>
    </citation>
    <scope>NUCLEOTIDE SEQUENCE [LARGE SCALE GENOMIC DNA]</scope>
    <source>
        <strain evidence="2 3">ALG-7-W6</strain>
    </source>
</reference>
<proteinExistence type="predicted"/>
<sequence length="328" mass="36927">INNPFRNGDKYQRNGIEISLKQDSGSSTRSQQTSERWENDIEMSGELYRECPVDVGGTSSWQANSSPTSGAQEPLSFYTEFMDVDGDSDEVSNRKPIILEERAEVIERFLVLNGNSRNGDIYRLQRHRMGSCNRPPDVLGIVNKIGGEDAHQRQGNFERTIRPETKERVRKISETTGNRRENLVVLPQDQHSLSREICPIGLKPSGCTVQFDCSNRMVSISREIRYPEYDAWPTRRGSVCLMPEQEDREIILLVHRQQSARPELSDLQMFKFQKSLRLSALEHDRADSTEGAQGTSHNDISNTNAEVSLMVSGPGDALGISTTLATSH</sequence>
<comment type="caution">
    <text evidence="2">The sequence shown here is derived from an EMBL/GenBank/DDBJ whole genome shotgun (WGS) entry which is preliminary data.</text>
</comment>
<keyword evidence="3" id="KW-1185">Reference proteome</keyword>
<evidence type="ECO:0000313" key="2">
    <source>
        <dbReference type="EMBL" id="OLY80271.1"/>
    </source>
</evidence>
<dbReference type="EMBL" id="LSSL01003611">
    <property type="protein sequence ID" value="OLY80271.1"/>
    <property type="molecule type" value="Genomic_DNA"/>
</dbReference>
<dbReference type="STRING" id="133383.A0A1R0GTR7"/>
<protein>
    <submittedName>
        <fullName evidence="2">Uncharacterized protein</fullName>
    </submittedName>
</protein>
<evidence type="ECO:0000313" key="3">
    <source>
        <dbReference type="Proteomes" id="UP000187455"/>
    </source>
</evidence>
<organism evidence="2 3">
    <name type="scientific">Smittium mucronatum</name>
    <dbReference type="NCBI Taxonomy" id="133383"/>
    <lineage>
        <taxon>Eukaryota</taxon>
        <taxon>Fungi</taxon>
        <taxon>Fungi incertae sedis</taxon>
        <taxon>Zoopagomycota</taxon>
        <taxon>Kickxellomycotina</taxon>
        <taxon>Harpellomycetes</taxon>
        <taxon>Harpellales</taxon>
        <taxon>Legeriomycetaceae</taxon>
        <taxon>Smittium</taxon>
    </lineage>
</organism>
<dbReference type="AlphaFoldDB" id="A0A1R0GTR7"/>
<gene>
    <name evidence="2" type="ORF">AYI68_g5636</name>
</gene>
<dbReference type="OrthoDB" id="10436103at2759"/>
<feature type="non-terminal residue" evidence="2">
    <location>
        <position position="1"/>
    </location>
</feature>
<name>A0A1R0GTR7_9FUNG</name>
<feature type="compositionally biased region" description="Polar residues" evidence="1">
    <location>
        <begin position="21"/>
        <end position="34"/>
    </location>
</feature>
<feature type="region of interest" description="Disordered" evidence="1">
    <location>
        <begin position="1"/>
        <end position="37"/>
    </location>
</feature>
<dbReference type="Proteomes" id="UP000187455">
    <property type="component" value="Unassembled WGS sequence"/>
</dbReference>
<accession>A0A1R0GTR7</accession>